<feature type="signal peptide" evidence="2">
    <location>
        <begin position="1"/>
        <end position="26"/>
    </location>
</feature>
<dbReference type="Proteomes" id="UP001274896">
    <property type="component" value="Unassembled WGS sequence"/>
</dbReference>
<comment type="similarity">
    <text evidence="1">Belongs to the cornifelin family.</text>
</comment>
<evidence type="ECO:0000256" key="2">
    <source>
        <dbReference type="SAM" id="SignalP"/>
    </source>
</evidence>
<sequence length="112" mass="12459">MQFAVVCGVFCVYNFRLLLRLDDVSALDCCLIVSCLCSKMRERYSIHGSCCDDFCTVSCCYRCAWCQRSREINTCACAGTGATIVTQLFESSNAKSVHDMEIGRVSGCTKLY</sequence>
<keyword evidence="2" id="KW-0732">Signal</keyword>
<reference evidence="3" key="1">
    <citation type="submission" date="2023-06" db="EMBL/GenBank/DDBJ databases">
        <title>Male Hemibagrus guttatus genome.</title>
        <authorList>
            <person name="Bian C."/>
        </authorList>
    </citation>
    <scope>NUCLEOTIDE SEQUENCE</scope>
    <source>
        <strain evidence="3">Male_cb2023</strain>
        <tissue evidence="3">Muscle</tissue>
    </source>
</reference>
<evidence type="ECO:0000313" key="3">
    <source>
        <dbReference type="EMBL" id="KAK3546081.1"/>
    </source>
</evidence>
<dbReference type="EMBL" id="JAUCMX010000005">
    <property type="protein sequence ID" value="KAK3546081.1"/>
    <property type="molecule type" value="Genomic_DNA"/>
</dbReference>
<evidence type="ECO:0000256" key="1">
    <source>
        <dbReference type="ARBA" id="ARBA00009024"/>
    </source>
</evidence>
<keyword evidence="4" id="KW-1185">Reference proteome</keyword>
<organism evidence="3 4">
    <name type="scientific">Hemibagrus guttatus</name>
    <dbReference type="NCBI Taxonomy" id="175788"/>
    <lineage>
        <taxon>Eukaryota</taxon>
        <taxon>Metazoa</taxon>
        <taxon>Chordata</taxon>
        <taxon>Craniata</taxon>
        <taxon>Vertebrata</taxon>
        <taxon>Euteleostomi</taxon>
        <taxon>Actinopterygii</taxon>
        <taxon>Neopterygii</taxon>
        <taxon>Teleostei</taxon>
        <taxon>Ostariophysi</taxon>
        <taxon>Siluriformes</taxon>
        <taxon>Bagridae</taxon>
        <taxon>Hemibagrus</taxon>
    </lineage>
</organism>
<feature type="chain" id="PRO_5041926230" description="Secreted protein" evidence="2">
    <location>
        <begin position="27"/>
        <end position="112"/>
    </location>
</feature>
<evidence type="ECO:0000313" key="4">
    <source>
        <dbReference type="Proteomes" id="UP001274896"/>
    </source>
</evidence>
<name>A0AAE0R8D4_9TELE</name>
<proteinExistence type="inferred from homology"/>
<dbReference type="AlphaFoldDB" id="A0AAE0R8D4"/>
<comment type="caution">
    <text evidence="3">The sequence shown here is derived from an EMBL/GenBank/DDBJ whole genome shotgun (WGS) entry which is preliminary data.</text>
</comment>
<dbReference type="InterPro" id="IPR006461">
    <property type="entry name" value="PLAC_motif_containing"/>
</dbReference>
<gene>
    <name evidence="3" type="ORF">QTP70_022894</name>
</gene>
<protein>
    <recommendedName>
        <fullName evidence="5">Secreted protein</fullName>
    </recommendedName>
</protein>
<accession>A0AAE0R8D4</accession>
<dbReference type="Pfam" id="PF04749">
    <property type="entry name" value="PLAC8"/>
    <property type="match status" value="1"/>
</dbReference>
<evidence type="ECO:0008006" key="5">
    <source>
        <dbReference type="Google" id="ProtNLM"/>
    </source>
</evidence>